<comment type="similarity">
    <text evidence="1">Belongs to the aspartokinase family.</text>
</comment>
<dbReference type="InterPro" id="IPR001048">
    <property type="entry name" value="Asp/Glu/Uridylate_kinase"/>
</dbReference>
<organism evidence="3 4">
    <name type="scientific">miscellaneous Crenarchaeota group-1 archaeon SG8-32-3</name>
    <dbReference type="NCBI Taxonomy" id="1685125"/>
    <lineage>
        <taxon>Archaea</taxon>
        <taxon>Candidatus Bathyarchaeota</taxon>
        <taxon>MCG-1</taxon>
    </lineage>
</organism>
<gene>
    <name evidence="3" type="ORF">AC478_03375</name>
</gene>
<dbReference type="InterPro" id="IPR042199">
    <property type="entry name" value="AsparK_Bifunc_asparK/hSer_DH"/>
</dbReference>
<dbReference type="PANTHER" id="PTHR21499:SF70">
    <property type="entry name" value="ASPARTOKINASE"/>
    <property type="match status" value="1"/>
</dbReference>
<dbReference type="AlphaFoldDB" id="A0A0M0BRJ3"/>
<dbReference type="CDD" id="cd04234">
    <property type="entry name" value="AAK_AK"/>
    <property type="match status" value="1"/>
</dbReference>
<evidence type="ECO:0000313" key="3">
    <source>
        <dbReference type="EMBL" id="KON31044.1"/>
    </source>
</evidence>
<dbReference type="PANTHER" id="PTHR21499">
    <property type="entry name" value="ASPARTATE KINASE"/>
    <property type="match status" value="1"/>
</dbReference>
<dbReference type="Proteomes" id="UP000054016">
    <property type="component" value="Unassembled WGS sequence"/>
</dbReference>
<dbReference type="GO" id="GO:0009090">
    <property type="term" value="P:homoserine biosynthetic process"/>
    <property type="evidence" value="ECO:0007669"/>
    <property type="project" value="TreeGrafter"/>
</dbReference>
<feature type="domain" description="Aspartate/glutamate/uridylate kinase" evidence="2">
    <location>
        <begin position="4"/>
        <end position="194"/>
    </location>
</feature>
<reference evidence="4" key="1">
    <citation type="submission" date="2015-06" db="EMBL/GenBank/DDBJ databases">
        <title>New insights into the roles of widespread benthic archaea in carbon and nitrogen cycling.</title>
        <authorList>
            <person name="Lazar C.S."/>
            <person name="Baker B.J."/>
            <person name="Seitz K.W."/>
            <person name="Hyde A.S."/>
            <person name="Dick G.J."/>
            <person name="Hinrichs K.-U."/>
            <person name="Teske A.P."/>
        </authorList>
    </citation>
    <scope>NUCLEOTIDE SEQUENCE [LARGE SCALE GENOMIC DNA]</scope>
</reference>
<evidence type="ECO:0000256" key="1">
    <source>
        <dbReference type="ARBA" id="ARBA00010122"/>
    </source>
</evidence>
<dbReference type="Gene3D" id="3.40.1160.10">
    <property type="entry name" value="Acetylglutamate kinase-like"/>
    <property type="match status" value="2"/>
</dbReference>
<dbReference type="EMBL" id="LFWV01000044">
    <property type="protein sequence ID" value="KON31044.1"/>
    <property type="molecule type" value="Genomic_DNA"/>
</dbReference>
<dbReference type="GO" id="GO:0009089">
    <property type="term" value="P:lysine biosynthetic process via diaminopimelate"/>
    <property type="evidence" value="ECO:0007669"/>
    <property type="project" value="TreeGrafter"/>
</dbReference>
<feature type="non-terminal residue" evidence="3">
    <location>
        <position position="195"/>
    </location>
</feature>
<name>A0A0M0BRJ3_9ARCH</name>
<dbReference type="Pfam" id="PF00696">
    <property type="entry name" value="AA_kinase"/>
    <property type="match status" value="1"/>
</dbReference>
<proteinExistence type="inferred from homology"/>
<dbReference type="SUPFAM" id="SSF53633">
    <property type="entry name" value="Carbamate kinase-like"/>
    <property type="match status" value="1"/>
</dbReference>
<dbReference type="GO" id="GO:0005829">
    <property type="term" value="C:cytosol"/>
    <property type="evidence" value="ECO:0007669"/>
    <property type="project" value="TreeGrafter"/>
</dbReference>
<evidence type="ECO:0000259" key="2">
    <source>
        <dbReference type="Pfam" id="PF00696"/>
    </source>
</evidence>
<dbReference type="Gene3D" id="1.20.120.1320">
    <property type="entry name" value="Aspartokinase, catalytic domain"/>
    <property type="match status" value="1"/>
</dbReference>
<evidence type="ECO:0000313" key="4">
    <source>
        <dbReference type="Proteomes" id="UP000054016"/>
    </source>
</evidence>
<dbReference type="InterPro" id="IPR036393">
    <property type="entry name" value="AceGlu_kinase-like_sf"/>
</dbReference>
<dbReference type="GO" id="GO:0005524">
    <property type="term" value="F:ATP binding"/>
    <property type="evidence" value="ECO:0007669"/>
    <property type="project" value="UniProtKB-KW"/>
</dbReference>
<accession>A0A0M0BRJ3</accession>
<dbReference type="GO" id="GO:0004072">
    <property type="term" value="F:aspartate kinase activity"/>
    <property type="evidence" value="ECO:0007669"/>
    <property type="project" value="UniProtKB-EC"/>
</dbReference>
<comment type="caution">
    <text evidence="3">The sequence shown here is derived from an EMBL/GenBank/DDBJ whole genome shotgun (WGS) entry which is preliminary data.</text>
</comment>
<sequence>MCGRVVIKFGGADLATGEKLAQAARMVADAKFKEIIVVVSAMGKTTDNLLNITSQIGEVSDSDYAELISMGERLSARFFCSALRARGIKAELIDPCNHNWPLITDSNFHNAKPDIEKTTERAKKFIVPLLGEAIPVVCGFLGKDLNGRTTSLGRGGSDTTALVLAKCLDADEVILVKETSGVLSADPKIVPEARS</sequence>
<protein>
    <recommendedName>
        <fullName evidence="2">Aspartate/glutamate/uridylate kinase domain-containing protein</fullName>
    </recommendedName>
</protein>